<dbReference type="GO" id="GO:0003676">
    <property type="term" value="F:nucleic acid binding"/>
    <property type="evidence" value="ECO:0007669"/>
    <property type="project" value="InterPro"/>
</dbReference>
<feature type="region of interest" description="Disordered" evidence="7">
    <location>
        <begin position="240"/>
        <end position="262"/>
    </location>
</feature>
<dbReference type="Pfam" id="PF12171">
    <property type="entry name" value="zf-C2H2_jaz"/>
    <property type="match status" value="1"/>
</dbReference>
<dbReference type="SMART" id="SM00355">
    <property type="entry name" value="ZnF_C2H2"/>
    <property type="match status" value="3"/>
</dbReference>
<evidence type="ECO:0000313" key="9">
    <source>
        <dbReference type="Ensembl" id="ENSXCOP00000009601.1"/>
    </source>
</evidence>
<dbReference type="PANTHER" id="PTHR23067">
    <property type="entry name" value="DOUBLE-STRANDED RNA-BINDING ZINC FINGER PROTEIN"/>
    <property type="match status" value="1"/>
</dbReference>
<evidence type="ECO:0000259" key="8">
    <source>
        <dbReference type="PROSITE" id="PS00028"/>
    </source>
</evidence>
<dbReference type="InterPro" id="IPR013087">
    <property type="entry name" value="Znf_C2H2_type"/>
</dbReference>
<feature type="region of interest" description="Disordered" evidence="7">
    <location>
        <begin position="284"/>
        <end position="322"/>
    </location>
</feature>
<evidence type="ECO:0000256" key="5">
    <source>
        <dbReference type="ARBA" id="ARBA00022833"/>
    </source>
</evidence>
<feature type="domain" description="C2H2-type" evidence="8">
    <location>
        <begin position="271"/>
        <end position="293"/>
    </location>
</feature>
<feature type="compositionally biased region" description="Low complexity" evidence="7">
    <location>
        <begin position="251"/>
        <end position="261"/>
    </location>
</feature>
<comment type="subcellular location">
    <subcellularLocation>
        <location evidence="1">Nucleus</location>
    </subcellularLocation>
</comment>
<dbReference type="Gene3D" id="3.30.160.60">
    <property type="entry name" value="Classic Zinc Finger"/>
    <property type="match status" value="3"/>
</dbReference>
<keyword evidence="6" id="KW-0539">Nucleus</keyword>
<evidence type="ECO:0000256" key="2">
    <source>
        <dbReference type="ARBA" id="ARBA00022723"/>
    </source>
</evidence>
<dbReference type="InterPro" id="IPR036236">
    <property type="entry name" value="Znf_C2H2_sf"/>
</dbReference>
<reference evidence="9" key="2">
    <citation type="submission" date="2025-09" db="UniProtKB">
        <authorList>
            <consortium name="Ensembl"/>
        </authorList>
    </citation>
    <scope>IDENTIFICATION</scope>
</reference>
<dbReference type="Pfam" id="PF12874">
    <property type="entry name" value="zf-met"/>
    <property type="match status" value="2"/>
</dbReference>
<dbReference type="PROSITE" id="PS00028">
    <property type="entry name" value="ZINC_FINGER_C2H2_1"/>
    <property type="match status" value="2"/>
</dbReference>
<evidence type="ECO:0000256" key="1">
    <source>
        <dbReference type="ARBA" id="ARBA00004123"/>
    </source>
</evidence>
<accession>A0A3B5LIX2</accession>
<dbReference type="FunFam" id="3.30.160.60:FF:000276">
    <property type="entry name" value="zinc finger protein 385A isoform X3"/>
    <property type="match status" value="1"/>
</dbReference>
<reference evidence="9" key="1">
    <citation type="submission" date="2025-08" db="UniProtKB">
        <authorList>
            <consortium name="Ensembl"/>
        </authorList>
    </citation>
    <scope>IDENTIFICATION</scope>
</reference>
<keyword evidence="2" id="KW-0479">Metal-binding</keyword>
<dbReference type="InterPro" id="IPR022755">
    <property type="entry name" value="Znf_C2H2_jaz"/>
</dbReference>
<dbReference type="Proteomes" id="UP000261380">
    <property type="component" value="Unplaced"/>
</dbReference>
<evidence type="ECO:0000256" key="4">
    <source>
        <dbReference type="ARBA" id="ARBA00022771"/>
    </source>
</evidence>
<name>A0A3B5LIX2_9TELE</name>
<feature type="domain" description="C2H2-type" evidence="8">
    <location>
        <begin position="91"/>
        <end position="113"/>
    </location>
</feature>
<organism evidence="9 10">
    <name type="scientific">Xiphophorus couchianus</name>
    <name type="common">Monterrey platyfish</name>
    <dbReference type="NCBI Taxonomy" id="32473"/>
    <lineage>
        <taxon>Eukaryota</taxon>
        <taxon>Metazoa</taxon>
        <taxon>Chordata</taxon>
        <taxon>Craniata</taxon>
        <taxon>Vertebrata</taxon>
        <taxon>Euteleostomi</taxon>
        <taxon>Actinopterygii</taxon>
        <taxon>Neopterygii</taxon>
        <taxon>Teleostei</taxon>
        <taxon>Neoteleostei</taxon>
        <taxon>Acanthomorphata</taxon>
        <taxon>Ovalentaria</taxon>
        <taxon>Atherinomorphae</taxon>
        <taxon>Cyprinodontiformes</taxon>
        <taxon>Poeciliidae</taxon>
        <taxon>Poeciliinae</taxon>
        <taxon>Xiphophorus</taxon>
    </lineage>
</organism>
<dbReference type="GO" id="GO:0008270">
    <property type="term" value="F:zinc ion binding"/>
    <property type="evidence" value="ECO:0007669"/>
    <property type="project" value="UniProtKB-KW"/>
</dbReference>
<dbReference type="FunFam" id="3.30.160.60:FF:000293">
    <property type="entry name" value="zinc finger protein 385B isoform X3"/>
    <property type="match status" value="1"/>
</dbReference>
<keyword evidence="3" id="KW-0677">Repeat</keyword>
<dbReference type="Ensembl" id="ENSXCOT00000009714.1">
    <property type="protein sequence ID" value="ENSXCOP00000009601.1"/>
    <property type="gene ID" value="ENSXCOG00000007312.1"/>
</dbReference>
<evidence type="ECO:0000256" key="7">
    <source>
        <dbReference type="SAM" id="MobiDB-lite"/>
    </source>
</evidence>
<evidence type="ECO:0000256" key="6">
    <source>
        <dbReference type="ARBA" id="ARBA00023242"/>
    </source>
</evidence>
<dbReference type="GO" id="GO:0005634">
    <property type="term" value="C:nucleus"/>
    <property type="evidence" value="ECO:0007669"/>
    <property type="project" value="UniProtKB-SubCell"/>
</dbReference>
<dbReference type="GeneTree" id="ENSGT00940000160242"/>
<keyword evidence="10" id="KW-1185">Reference proteome</keyword>
<sequence length="400" mass="43061">YLEKICSTCCLLLRPPAGNTCQNGLMPALVRPTLPAVQTSLGMKPFLPIPLDTASAVSLFPGFNTMDPVQKAVLHHTLGISPTAKRKHVSCSVCQLRFNSQSQALAHYKGTKHAKKLKALETPKSKLKGSAVTKETANQENAKGINTLQVPNSTDRKGLCFPALYAFPDTRSLGFMQLSTSATSLKAPGDATDTETEEEKARRLLYCSLCKVAVNSASQLDAHNTGTKHKTMLEARSGVGSIKSFPRPGVKSKLASSSKSSTGLQNKTFYCETCDVHVNSETQLKQHISSRRHKDRAAGKPAKPKYSPYSKPQKGQTKQPVSLCRRKEPQCRPLTAQILPAHLAAVAAAIGGSFTHRTNHGASPTPNPALFQTQALPAALLRPAPGPVRTSHPQVLFAPY</sequence>
<keyword evidence="4" id="KW-0863">Zinc-finger</keyword>
<feature type="compositionally biased region" description="Low complexity" evidence="7">
    <location>
        <begin position="299"/>
        <end position="315"/>
    </location>
</feature>
<protein>
    <submittedName>
        <fullName evidence="9">Zinc finger protein 385D</fullName>
    </submittedName>
</protein>
<dbReference type="PANTHER" id="PTHR23067:SF12">
    <property type="entry name" value="ZINC FINGER PROTEIN 385D"/>
    <property type="match status" value="1"/>
</dbReference>
<evidence type="ECO:0000313" key="10">
    <source>
        <dbReference type="Proteomes" id="UP000261380"/>
    </source>
</evidence>
<dbReference type="SUPFAM" id="SSF57667">
    <property type="entry name" value="beta-beta-alpha zinc fingers"/>
    <property type="match status" value="3"/>
</dbReference>
<dbReference type="InterPro" id="IPR003604">
    <property type="entry name" value="Matrin/U1-like-C_Znf_C2H2"/>
</dbReference>
<keyword evidence="5" id="KW-0862">Zinc</keyword>
<dbReference type="InterPro" id="IPR051845">
    <property type="entry name" value="Znf385"/>
</dbReference>
<dbReference type="AlphaFoldDB" id="A0A3B5LIX2"/>
<dbReference type="SMART" id="SM00451">
    <property type="entry name" value="ZnF_U1"/>
    <property type="match status" value="3"/>
</dbReference>
<proteinExistence type="predicted"/>
<evidence type="ECO:0000256" key="3">
    <source>
        <dbReference type="ARBA" id="ARBA00022737"/>
    </source>
</evidence>